<evidence type="ECO:0000313" key="2">
    <source>
        <dbReference type="Proteomes" id="UP000314294"/>
    </source>
</evidence>
<reference evidence="1 2" key="1">
    <citation type="submission" date="2019-03" db="EMBL/GenBank/DDBJ databases">
        <title>First draft genome of Liparis tanakae, snailfish: a comprehensive survey of snailfish specific genes.</title>
        <authorList>
            <person name="Kim W."/>
            <person name="Song I."/>
            <person name="Jeong J.-H."/>
            <person name="Kim D."/>
            <person name="Kim S."/>
            <person name="Ryu S."/>
            <person name="Song J.Y."/>
            <person name="Lee S.K."/>
        </authorList>
    </citation>
    <scope>NUCLEOTIDE SEQUENCE [LARGE SCALE GENOMIC DNA]</scope>
    <source>
        <tissue evidence="1">Muscle</tissue>
    </source>
</reference>
<protein>
    <submittedName>
        <fullName evidence="1">Uncharacterized protein</fullName>
    </submittedName>
</protein>
<dbReference type="EMBL" id="SRLO01000046">
    <property type="protein sequence ID" value="TNN81481.1"/>
    <property type="molecule type" value="Genomic_DNA"/>
</dbReference>
<sequence>MMSVHHFQRMWEGARLLRVGSRGFCSCIWATVLRSMTSVTSPGETLASADPVTSPVSCSAVRAPYLAHEVSFVHRTESCMQRPDERRGCSVQLWGHLQDEQIIRMAVCANSCFSVERPQKPSGRIYAYHK</sequence>
<evidence type="ECO:0000313" key="1">
    <source>
        <dbReference type="EMBL" id="TNN81481.1"/>
    </source>
</evidence>
<gene>
    <name evidence="1" type="ORF">EYF80_008253</name>
</gene>
<organism evidence="1 2">
    <name type="scientific">Liparis tanakae</name>
    <name type="common">Tanaka's snailfish</name>
    <dbReference type="NCBI Taxonomy" id="230148"/>
    <lineage>
        <taxon>Eukaryota</taxon>
        <taxon>Metazoa</taxon>
        <taxon>Chordata</taxon>
        <taxon>Craniata</taxon>
        <taxon>Vertebrata</taxon>
        <taxon>Euteleostomi</taxon>
        <taxon>Actinopterygii</taxon>
        <taxon>Neopterygii</taxon>
        <taxon>Teleostei</taxon>
        <taxon>Neoteleostei</taxon>
        <taxon>Acanthomorphata</taxon>
        <taxon>Eupercaria</taxon>
        <taxon>Perciformes</taxon>
        <taxon>Cottioidei</taxon>
        <taxon>Cottales</taxon>
        <taxon>Liparidae</taxon>
        <taxon>Liparis</taxon>
    </lineage>
</organism>
<accession>A0A4Z2IUJ2</accession>
<dbReference type="Proteomes" id="UP000314294">
    <property type="component" value="Unassembled WGS sequence"/>
</dbReference>
<keyword evidence="2" id="KW-1185">Reference proteome</keyword>
<name>A0A4Z2IUJ2_9TELE</name>
<proteinExistence type="predicted"/>
<comment type="caution">
    <text evidence="1">The sequence shown here is derived from an EMBL/GenBank/DDBJ whole genome shotgun (WGS) entry which is preliminary data.</text>
</comment>
<dbReference type="AlphaFoldDB" id="A0A4Z2IUJ2"/>